<accession>A0A2R6XWN5</accession>
<organism evidence="2 3">
    <name type="scientific">Marchantia polymorpha</name>
    <name type="common">Common liverwort</name>
    <name type="synonym">Marchantia aquatica</name>
    <dbReference type="NCBI Taxonomy" id="3197"/>
    <lineage>
        <taxon>Eukaryota</taxon>
        <taxon>Viridiplantae</taxon>
        <taxon>Streptophyta</taxon>
        <taxon>Embryophyta</taxon>
        <taxon>Marchantiophyta</taxon>
        <taxon>Marchantiopsida</taxon>
        <taxon>Marchantiidae</taxon>
        <taxon>Marchantiales</taxon>
        <taxon>Marchantiaceae</taxon>
        <taxon>Marchantia</taxon>
    </lineage>
</organism>
<dbReference type="Proteomes" id="UP000244005">
    <property type="component" value="Unassembled WGS sequence"/>
</dbReference>
<keyword evidence="3" id="KW-1185">Reference proteome</keyword>
<reference evidence="3" key="1">
    <citation type="journal article" date="2017" name="Cell">
        <title>Insights into land plant evolution garnered from the Marchantia polymorpha genome.</title>
        <authorList>
            <person name="Bowman J.L."/>
            <person name="Kohchi T."/>
            <person name="Yamato K.T."/>
            <person name="Jenkins J."/>
            <person name="Shu S."/>
            <person name="Ishizaki K."/>
            <person name="Yamaoka S."/>
            <person name="Nishihama R."/>
            <person name="Nakamura Y."/>
            <person name="Berger F."/>
            <person name="Adam C."/>
            <person name="Aki S.S."/>
            <person name="Althoff F."/>
            <person name="Araki T."/>
            <person name="Arteaga-Vazquez M.A."/>
            <person name="Balasubrmanian S."/>
            <person name="Barry K."/>
            <person name="Bauer D."/>
            <person name="Boehm C.R."/>
            <person name="Briginshaw L."/>
            <person name="Caballero-Perez J."/>
            <person name="Catarino B."/>
            <person name="Chen F."/>
            <person name="Chiyoda S."/>
            <person name="Chovatia M."/>
            <person name="Davies K.M."/>
            <person name="Delmans M."/>
            <person name="Demura T."/>
            <person name="Dierschke T."/>
            <person name="Dolan L."/>
            <person name="Dorantes-Acosta A.E."/>
            <person name="Eklund D.M."/>
            <person name="Florent S.N."/>
            <person name="Flores-Sandoval E."/>
            <person name="Fujiyama A."/>
            <person name="Fukuzawa H."/>
            <person name="Galik B."/>
            <person name="Grimanelli D."/>
            <person name="Grimwood J."/>
            <person name="Grossniklaus U."/>
            <person name="Hamada T."/>
            <person name="Haseloff J."/>
            <person name="Hetherington A.J."/>
            <person name="Higo A."/>
            <person name="Hirakawa Y."/>
            <person name="Hundley H.N."/>
            <person name="Ikeda Y."/>
            <person name="Inoue K."/>
            <person name="Inoue S.I."/>
            <person name="Ishida S."/>
            <person name="Jia Q."/>
            <person name="Kakita M."/>
            <person name="Kanazawa T."/>
            <person name="Kawai Y."/>
            <person name="Kawashima T."/>
            <person name="Kennedy M."/>
            <person name="Kinose K."/>
            <person name="Kinoshita T."/>
            <person name="Kohara Y."/>
            <person name="Koide E."/>
            <person name="Komatsu K."/>
            <person name="Kopischke S."/>
            <person name="Kubo M."/>
            <person name="Kyozuka J."/>
            <person name="Lagercrantz U."/>
            <person name="Lin S.S."/>
            <person name="Lindquist E."/>
            <person name="Lipzen A.M."/>
            <person name="Lu C.W."/>
            <person name="De Luna E."/>
            <person name="Martienssen R.A."/>
            <person name="Minamino N."/>
            <person name="Mizutani M."/>
            <person name="Mizutani M."/>
            <person name="Mochizuki N."/>
            <person name="Monte I."/>
            <person name="Mosher R."/>
            <person name="Nagasaki H."/>
            <person name="Nakagami H."/>
            <person name="Naramoto S."/>
            <person name="Nishitani K."/>
            <person name="Ohtani M."/>
            <person name="Okamoto T."/>
            <person name="Okumura M."/>
            <person name="Phillips J."/>
            <person name="Pollak B."/>
            <person name="Reinders A."/>
            <person name="Rovekamp M."/>
            <person name="Sano R."/>
            <person name="Sawa S."/>
            <person name="Schmid M.W."/>
            <person name="Shirakawa M."/>
            <person name="Solano R."/>
            <person name="Spunde A."/>
            <person name="Suetsugu N."/>
            <person name="Sugano S."/>
            <person name="Sugiyama A."/>
            <person name="Sun R."/>
            <person name="Suzuki Y."/>
            <person name="Takenaka M."/>
            <person name="Takezawa D."/>
            <person name="Tomogane H."/>
            <person name="Tsuzuki M."/>
            <person name="Ueda T."/>
            <person name="Umeda M."/>
            <person name="Ward J.M."/>
            <person name="Watanabe Y."/>
            <person name="Yazaki K."/>
            <person name="Yokoyama R."/>
            <person name="Yoshitake Y."/>
            <person name="Yotsui I."/>
            <person name="Zachgo S."/>
            <person name="Schmutz J."/>
        </authorList>
    </citation>
    <scope>NUCLEOTIDE SEQUENCE [LARGE SCALE GENOMIC DNA]</scope>
    <source>
        <strain evidence="3">Tak-1</strain>
    </source>
</reference>
<dbReference type="Gramene" id="Mp1g21290.1">
    <property type="protein sequence ID" value="Mp1g21290.1.cds1"/>
    <property type="gene ID" value="Mp1g21290"/>
</dbReference>
<feature type="region of interest" description="Disordered" evidence="1">
    <location>
        <begin position="1"/>
        <end position="30"/>
    </location>
</feature>
<dbReference type="EMBL" id="KZ772673">
    <property type="protein sequence ID" value="PTQ50515.1"/>
    <property type="molecule type" value="Genomic_DNA"/>
</dbReference>
<protein>
    <submittedName>
        <fullName evidence="2">Uncharacterized protein</fullName>
    </submittedName>
</protein>
<name>A0A2R6XWN5_MARPO</name>
<proteinExistence type="predicted"/>
<feature type="compositionally biased region" description="Basic and acidic residues" evidence="1">
    <location>
        <begin position="1"/>
        <end position="29"/>
    </location>
</feature>
<feature type="region of interest" description="Disordered" evidence="1">
    <location>
        <begin position="65"/>
        <end position="91"/>
    </location>
</feature>
<evidence type="ECO:0000256" key="1">
    <source>
        <dbReference type="SAM" id="MobiDB-lite"/>
    </source>
</evidence>
<evidence type="ECO:0000313" key="2">
    <source>
        <dbReference type="EMBL" id="PTQ50515.1"/>
    </source>
</evidence>
<gene>
    <name evidence="2" type="ORF">MARPO_0001s0464</name>
</gene>
<evidence type="ECO:0000313" key="3">
    <source>
        <dbReference type="Proteomes" id="UP000244005"/>
    </source>
</evidence>
<sequence length="91" mass="9899">MDWPMDEFRATAAAREEREREREREREMDGGCSGRLFDCGECRAGEDGLRGLQSLKAPGELASRGGKFKCADADGSTKSSDGGRDLGLGRI</sequence>
<dbReference type="AlphaFoldDB" id="A0A2R6XWN5"/>